<dbReference type="EMBL" id="JAJSPL020000067">
    <property type="protein sequence ID" value="KAK7729795.1"/>
    <property type="molecule type" value="Genomic_DNA"/>
</dbReference>
<gene>
    <name evidence="2" type="ORF">SLS53_009163</name>
</gene>
<evidence type="ECO:0000256" key="1">
    <source>
        <dbReference type="SAM" id="MobiDB-lite"/>
    </source>
</evidence>
<accession>A0AAN9YC17</accession>
<name>A0AAN9YC17_9PEZI</name>
<sequence>METIWSSYYDDVNKYPLDAFMRRMALERPYPGSYPLARVLAQWLDYEKRSGELDVQERELFESLSYVSGREICDTIDTIIFFMRNIIANGLELPSLVQVEDQRLKEDILHFWHLLHHDFGQHKINDSVIRGRIYEILSASCIDDPLHAFESCEHLLKSSRILQALLSKNPYLSSKLVLEYTRSGNAREMQKVFLDEHETEDNVFGRKVQHMTTSLARADIPQIEGNTKVAVGGRVTVQTCPDLIFITLQRPDQTEDEGDATWWSFKQLKSFHERFTTFEPDQDGRLEGLHRWMLYTLCLVLHMSNDQVRVYDPLVDPMPQIVTENRNVDTGEWKVDVDAGPFLLVYRQADVDVDEEELQDRQDQFTPPILTQGSAPPGSFIHLLERDDDLEVLSRRANETPPNQRFEGLPEVNWDKEDGEITDE</sequence>
<dbReference type="Proteomes" id="UP001320245">
    <property type="component" value="Unassembled WGS sequence"/>
</dbReference>
<evidence type="ECO:0000313" key="3">
    <source>
        <dbReference type="Proteomes" id="UP001320245"/>
    </source>
</evidence>
<keyword evidence="3" id="KW-1185">Reference proteome</keyword>
<comment type="caution">
    <text evidence="2">The sequence shown here is derived from an EMBL/GenBank/DDBJ whole genome shotgun (WGS) entry which is preliminary data.</text>
</comment>
<organism evidence="2 3">
    <name type="scientific">Cytospora paraplurivora</name>
    <dbReference type="NCBI Taxonomy" id="2898453"/>
    <lineage>
        <taxon>Eukaryota</taxon>
        <taxon>Fungi</taxon>
        <taxon>Dikarya</taxon>
        <taxon>Ascomycota</taxon>
        <taxon>Pezizomycotina</taxon>
        <taxon>Sordariomycetes</taxon>
        <taxon>Sordariomycetidae</taxon>
        <taxon>Diaporthales</taxon>
        <taxon>Cytosporaceae</taxon>
        <taxon>Cytospora</taxon>
    </lineage>
</organism>
<protein>
    <submittedName>
        <fullName evidence="2">Uncharacterized protein</fullName>
    </submittedName>
</protein>
<evidence type="ECO:0000313" key="2">
    <source>
        <dbReference type="EMBL" id="KAK7729795.1"/>
    </source>
</evidence>
<reference evidence="2 3" key="1">
    <citation type="journal article" date="2023" name="PLoS ONE">
        <title>Cytospora paraplurivora sp. nov. isolated from orchards with fruit tree decline syndrome in Ontario, Canada.</title>
        <authorList>
            <person name="Ilyukhin E."/>
            <person name="Nguyen H.D.T."/>
            <person name="Castle A.J."/>
            <person name="Ellouze W."/>
        </authorList>
    </citation>
    <scope>NUCLEOTIDE SEQUENCE [LARGE SCALE GENOMIC DNA]</scope>
    <source>
        <strain evidence="2 3">FDS-564</strain>
    </source>
</reference>
<proteinExistence type="predicted"/>
<dbReference type="AlphaFoldDB" id="A0AAN9YC17"/>
<feature type="region of interest" description="Disordered" evidence="1">
    <location>
        <begin position="396"/>
        <end position="424"/>
    </location>
</feature>